<evidence type="ECO:0000256" key="1">
    <source>
        <dbReference type="ARBA" id="ARBA00004651"/>
    </source>
</evidence>
<evidence type="ECO:0000256" key="2">
    <source>
        <dbReference type="ARBA" id="ARBA00022475"/>
    </source>
</evidence>
<feature type="transmembrane region" description="Helical" evidence="6">
    <location>
        <begin position="89"/>
        <end position="112"/>
    </location>
</feature>
<dbReference type="AlphaFoldDB" id="A0A495IJ71"/>
<gene>
    <name evidence="7" type="ORF">C8E83_2313</name>
</gene>
<dbReference type="PANTHER" id="PTHR32196:SF72">
    <property type="entry name" value="RIBOSE IMPORT PERMEASE PROTEIN RBSC"/>
    <property type="match status" value="1"/>
</dbReference>
<dbReference type="Proteomes" id="UP000280008">
    <property type="component" value="Unassembled WGS sequence"/>
</dbReference>
<dbReference type="GO" id="GO:0005886">
    <property type="term" value="C:plasma membrane"/>
    <property type="evidence" value="ECO:0007669"/>
    <property type="project" value="UniProtKB-SubCell"/>
</dbReference>
<reference evidence="7 8" key="1">
    <citation type="submission" date="2018-10" db="EMBL/GenBank/DDBJ databases">
        <title>Sequencing the genomes of 1000 actinobacteria strains.</title>
        <authorList>
            <person name="Klenk H.-P."/>
        </authorList>
    </citation>
    <scope>NUCLEOTIDE SEQUENCE [LARGE SCALE GENOMIC DNA]</scope>
    <source>
        <strain evidence="7 8">DSM 17894</strain>
    </source>
</reference>
<comment type="caution">
    <text evidence="7">The sequence shown here is derived from an EMBL/GenBank/DDBJ whole genome shotgun (WGS) entry which is preliminary data.</text>
</comment>
<keyword evidence="4 6" id="KW-1133">Transmembrane helix</keyword>
<organism evidence="7 8">
    <name type="scientific">Frondihabitans australicus</name>
    <dbReference type="NCBI Taxonomy" id="386892"/>
    <lineage>
        <taxon>Bacteria</taxon>
        <taxon>Bacillati</taxon>
        <taxon>Actinomycetota</taxon>
        <taxon>Actinomycetes</taxon>
        <taxon>Micrococcales</taxon>
        <taxon>Microbacteriaceae</taxon>
        <taxon>Frondihabitans</taxon>
    </lineage>
</organism>
<sequence length="339" mass="34133">MKPARQIPAYTWSFLFAIVVLAGIFIATHSFGLGTISLALALAPYLVLVGVGQMLVISAGPGNIDVSVGNIISLSGFTSVGVTQSTGSVALGILTGAGCGLGIAMISVFAIVVVKIPPIVATLASGLIASSFTLTLANGFTANPNTSLRSFLNADVVGIPWIAIITAAFTVLVVLALRRTVLGRSLIAVGQNRRAAEFAGIKATWVTAGTYLVSGVLAGVSGSLLATYVAPTADLGTVYLLDSIAVVVVGGTLISGGRAVSAGVWGGALFFILLDSFLNLIGWSLAGQNVLKGALVLAVLFLAGGAVRKRKSVPLPPVEVRGAEETAGTPVAPAAPATP</sequence>
<dbReference type="OrthoDB" id="9808136at2"/>
<dbReference type="InterPro" id="IPR001851">
    <property type="entry name" value="ABC_transp_permease"/>
</dbReference>
<feature type="transmembrane region" description="Helical" evidence="6">
    <location>
        <begin position="12"/>
        <end position="32"/>
    </location>
</feature>
<feature type="transmembrane region" description="Helical" evidence="6">
    <location>
        <begin position="119"/>
        <end position="137"/>
    </location>
</feature>
<keyword evidence="3 6" id="KW-0812">Transmembrane</keyword>
<evidence type="ECO:0000313" key="7">
    <source>
        <dbReference type="EMBL" id="RKR75175.1"/>
    </source>
</evidence>
<keyword evidence="2" id="KW-1003">Cell membrane</keyword>
<dbReference type="CDD" id="cd06579">
    <property type="entry name" value="TM_PBP1_transp_AraH_like"/>
    <property type="match status" value="1"/>
</dbReference>
<feature type="transmembrane region" description="Helical" evidence="6">
    <location>
        <begin position="38"/>
        <end position="57"/>
    </location>
</feature>
<dbReference type="RefSeq" id="WP_121369998.1">
    <property type="nucleotide sequence ID" value="NZ_RBKS01000001.1"/>
</dbReference>
<evidence type="ECO:0000256" key="5">
    <source>
        <dbReference type="ARBA" id="ARBA00023136"/>
    </source>
</evidence>
<feature type="transmembrane region" description="Helical" evidence="6">
    <location>
        <begin position="262"/>
        <end position="283"/>
    </location>
</feature>
<feature type="transmembrane region" description="Helical" evidence="6">
    <location>
        <begin position="236"/>
        <end position="255"/>
    </location>
</feature>
<name>A0A495IJ71_9MICO</name>
<feature type="transmembrane region" description="Helical" evidence="6">
    <location>
        <begin position="203"/>
        <end position="230"/>
    </location>
</feature>
<evidence type="ECO:0000256" key="6">
    <source>
        <dbReference type="SAM" id="Phobius"/>
    </source>
</evidence>
<evidence type="ECO:0000256" key="3">
    <source>
        <dbReference type="ARBA" id="ARBA00022692"/>
    </source>
</evidence>
<evidence type="ECO:0000313" key="8">
    <source>
        <dbReference type="Proteomes" id="UP000280008"/>
    </source>
</evidence>
<protein>
    <submittedName>
        <fullName evidence="7">Monosaccharide ABC transporter membrane protein (CUT2 family)</fullName>
    </submittedName>
</protein>
<feature type="transmembrane region" description="Helical" evidence="6">
    <location>
        <begin position="289"/>
        <end position="307"/>
    </location>
</feature>
<comment type="subcellular location">
    <subcellularLocation>
        <location evidence="1">Cell membrane</location>
        <topology evidence="1">Multi-pass membrane protein</topology>
    </subcellularLocation>
</comment>
<evidence type="ECO:0000256" key="4">
    <source>
        <dbReference type="ARBA" id="ARBA00022989"/>
    </source>
</evidence>
<dbReference type="EMBL" id="RBKS01000001">
    <property type="protein sequence ID" value="RKR75175.1"/>
    <property type="molecule type" value="Genomic_DNA"/>
</dbReference>
<dbReference type="Pfam" id="PF02653">
    <property type="entry name" value="BPD_transp_2"/>
    <property type="match status" value="1"/>
</dbReference>
<keyword evidence="5 6" id="KW-0472">Membrane</keyword>
<accession>A0A495IJ71</accession>
<dbReference type="GO" id="GO:0022857">
    <property type="term" value="F:transmembrane transporter activity"/>
    <property type="evidence" value="ECO:0007669"/>
    <property type="project" value="InterPro"/>
</dbReference>
<keyword evidence="8" id="KW-1185">Reference proteome</keyword>
<feature type="transmembrane region" description="Helical" evidence="6">
    <location>
        <begin position="157"/>
        <end position="177"/>
    </location>
</feature>
<dbReference type="PANTHER" id="PTHR32196">
    <property type="entry name" value="ABC TRANSPORTER PERMEASE PROTEIN YPHD-RELATED-RELATED"/>
    <property type="match status" value="1"/>
</dbReference>
<proteinExistence type="predicted"/>